<gene>
    <name evidence="1" type="ORF">B0T23DRAFT_406733</name>
</gene>
<accession>A0AAJ0I145</accession>
<name>A0AAJ0I145_9PEZI</name>
<proteinExistence type="predicted"/>
<sequence>MSSRNFSNFSFYRGKFKFLPVTLSSPTATLKTVKSRVPLKARLELKQVTKRLRKIKMRTTSRRLGLKWLLKKSLSMWPSSQYLLQDTRKKTKSASSRTIEALGNTWGLRPNSSIPVFHTKVGGFYAINTTPTTTVTATITVGLEGRESPRLCGGSLSPIASRSYRQREWGWEGVR</sequence>
<dbReference type="EMBL" id="JAULSX010000007">
    <property type="protein sequence ID" value="KAK3487404.1"/>
    <property type="molecule type" value="Genomic_DNA"/>
</dbReference>
<dbReference type="Proteomes" id="UP001285908">
    <property type="component" value="Unassembled WGS sequence"/>
</dbReference>
<evidence type="ECO:0000313" key="1">
    <source>
        <dbReference type="EMBL" id="KAK3487404.1"/>
    </source>
</evidence>
<evidence type="ECO:0000313" key="2">
    <source>
        <dbReference type="Proteomes" id="UP001285908"/>
    </source>
</evidence>
<reference evidence="1 2" key="1">
    <citation type="journal article" date="2023" name="Mol. Phylogenet. Evol.">
        <title>Genome-scale phylogeny and comparative genomics of the fungal order Sordariales.</title>
        <authorList>
            <person name="Hensen N."/>
            <person name="Bonometti L."/>
            <person name="Westerberg I."/>
            <person name="Brannstrom I.O."/>
            <person name="Guillou S."/>
            <person name="Cros-Aarteil S."/>
            <person name="Calhoun S."/>
            <person name="Haridas S."/>
            <person name="Kuo A."/>
            <person name="Mondo S."/>
            <person name="Pangilinan J."/>
            <person name="Riley R."/>
            <person name="LaButti K."/>
            <person name="Andreopoulos B."/>
            <person name="Lipzen A."/>
            <person name="Chen C."/>
            <person name="Yan M."/>
            <person name="Daum C."/>
            <person name="Ng V."/>
            <person name="Clum A."/>
            <person name="Steindorff A."/>
            <person name="Ohm R.A."/>
            <person name="Martin F."/>
            <person name="Silar P."/>
            <person name="Natvig D.O."/>
            <person name="Lalanne C."/>
            <person name="Gautier V."/>
            <person name="Ament-Velasquez S.L."/>
            <person name="Kruys A."/>
            <person name="Hutchinson M.I."/>
            <person name="Powell A.J."/>
            <person name="Barry K."/>
            <person name="Miller A.N."/>
            <person name="Grigoriev I.V."/>
            <person name="Debuchy R."/>
            <person name="Gladieux P."/>
            <person name="Hiltunen Thoren M."/>
            <person name="Johannesson H."/>
        </authorList>
    </citation>
    <scope>NUCLEOTIDE SEQUENCE [LARGE SCALE GENOMIC DNA]</scope>
    <source>
        <strain evidence="1 2">FGSC 10403</strain>
    </source>
</reference>
<keyword evidence="2" id="KW-1185">Reference proteome</keyword>
<comment type="caution">
    <text evidence="1">The sequence shown here is derived from an EMBL/GenBank/DDBJ whole genome shotgun (WGS) entry which is preliminary data.</text>
</comment>
<dbReference type="AlphaFoldDB" id="A0AAJ0I145"/>
<dbReference type="GeneID" id="87876754"/>
<organism evidence="1 2">
    <name type="scientific">Neurospora hispaniola</name>
    <dbReference type="NCBI Taxonomy" id="588809"/>
    <lineage>
        <taxon>Eukaryota</taxon>
        <taxon>Fungi</taxon>
        <taxon>Dikarya</taxon>
        <taxon>Ascomycota</taxon>
        <taxon>Pezizomycotina</taxon>
        <taxon>Sordariomycetes</taxon>
        <taxon>Sordariomycetidae</taxon>
        <taxon>Sordariales</taxon>
        <taxon>Sordariaceae</taxon>
        <taxon>Neurospora</taxon>
    </lineage>
</organism>
<dbReference type="RefSeq" id="XP_062689531.1">
    <property type="nucleotide sequence ID" value="XM_062839132.1"/>
</dbReference>
<protein>
    <submittedName>
        <fullName evidence="1">Uncharacterized protein</fullName>
    </submittedName>
</protein>